<dbReference type="Proteomes" id="UP000241118">
    <property type="component" value="Unassembled WGS sequence"/>
</dbReference>
<dbReference type="OrthoDB" id="2530105at2"/>
<evidence type="ECO:0000313" key="2">
    <source>
        <dbReference type="Proteomes" id="UP000241118"/>
    </source>
</evidence>
<dbReference type="InterPro" id="IPR012964">
    <property type="entry name" value="DUF1702"/>
</dbReference>
<dbReference type="AlphaFoldDB" id="A0A2P8HDC8"/>
<sequence length="307" mass="33073">MTTAVAARLRLPPRMADFSRRGFRTDLPAQRAVLERHARNFLAGFNLAVRSWREPHEPLSRVDGEERGFAYEGAAMFAGLLDLATAGRARALDRLLAGPGDAYAHLVHVGAGWLFTAARVPVVPRLPGTSLLRWLAVDGSGFGEVYFGGTPALLRRAARTPGAVWQARLAGCGRALWFAQSACPSGVAEVIGRTPPVARPQLWSGVGLAAAYAGAVDEAARTELLDLVGRHRAHFAQGVVFAAGARVRSGIVPRHTRDTCAQVLGVTAEEAARWADEACADLLDSPDVRAYLEWKARLRDRIARDLS</sequence>
<evidence type="ECO:0000313" key="1">
    <source>
        <dbReference type="EMBL" id="PSL44131.1"/>
    </source>
</evidence>
<comment type="caution">
    <text evidence="1">The sequence shown here is derived from an EMBL/GenBank/DDBJ whole genome shotgun (WGS) entry which is preliminary data.</text>
</comment>
<gene>
    <name evidence="1" type="ORF">B0I31_12943</name>
</gene>
<organism evidence="1 2">
    <name type="scientific">Saccharothrix carnea</name>
    <dbReference type="NCBI Taxonomy" id="1280637"/>
    <lineage>
        <taxon>Bacteria</taxon>
        <taxon>Bacillati</taxon>
        <taxon>Actinomycetota</taxon>
        <taxon>Actinomycetes</taxon>
        <taxon>Pseudonocardiales</taxon>
        <taxon>Pseudonocardiaceae</taxon>
        <taxon>Saccharothrix</taxon>
    </lineage>
</organism>
<proteinExistence type="predicted"/>
<dbReference type="RefSeq" id="WP_146174124.1">
    <property type="nucleotide sequence ID" value="NZ_PYAX01000029.1"/>
</dbReference>
<accession>A0A2P8HDC8</accession>
<keyword evidence="2" id="KW-1185">Reference proteome</keyword>
<name>A0A2P8HDC8_SACCR</name>
<reference evidence="1 2" key="1">
    <citation type="submission" date="2018-03" db="EMBL/GenBank/DDBJ databases">
        <title>Genomic Encyclopedia of Type Strains, Phase III (KMG-III): the genomes of soil and plant-associated and newly described type strains.</title>
        <authorList>
            <person name="Whitman W."/>
        </authorList>
    </citation>
    <scope>NUCLEOTIDE SEQUENCE [LARGE SCALE GENOMIC DNA]</scope>
    <source>
        <strain evidence="1 2">CGMCC 4.7097</strain>
    </source>
</reference>
<protein>
    <submittedName>
        <fullName evidence="1">Uncharacterized protein DUF1702</fullName>
    </submittedName>
</protein>
<dbReference type="Pfam" id="PF08012">
    <property type="entry name" value="DUF1702"/>
    <property type="match status" value="1"/>
</dbReference>
<dbReference type="EMBL" id="PYAX01000029">
    <property type="protein sequence ID" value="PSL44131.1"/>
    <property type="molecule type" value="Genomic_DNA"/>
</dbReference>